<organism evidence="1 2">
    <name type="scientific">Veillonella parvula</name>
    <name type="common">Staphylococcus parvulus</name>
    <dbReference type="NCBI Taxonomy" id="29466"/>
    <lineage>
        <taxon>Bacteria</taxon>
        <taxon>Bacillati</taxon>
        <taxon>Bacillota</taxon>
        <taxon>Negativicutes</taxon>
        <taxon>Veillonellales</taxon>
        <taxon>Veillonellaceae</taxon>
        <taxon>Veillonella</taxon>
    </lineage>
</organism>
<reference evidence="1" key="1">
    <citation type="submission" date="2023-08" db="EMBL/GenBank/DDBJ databases">
        <title>Veillonella_parvula_DSM 2007_complete_genome_hifiasm_Zymo_Research_D6332.</title>
        <authorList>
            <person name="Damerum A."/>
        </authorList>
    </citation>
    <scope>NUCLEOTIDE SEQUENCE</scope>
    <source>
        <strain evidence="1">DSM 2007</strain>
    </source>
</reference>
<sequence>MQKKIEIILTPKENGGHDMEFILNKDEFNDGVLEVTTLLAAAVHNFGHKNLNTTQFVAFLEAEKDMCEKRKGMALLNELLNIFEKEKTNE</sequence>
<dbReference type="RefSeq" id="WP_004693076.1">
    <property type="nucleotide sequence ID" value="NZ_CP133463.1"/>
</dbReference>
<evidence type="ECO:0008006" key="3">
    <source>
        <dbReference type="Google" id="ProtNLM"/>
    </source>
</evidence>
<evidence type="ECO:0000313" key="2">
    <source>
        <dbReference type="Proteomes" id="UP001228955"/>
    </source>
</evidence>
<dbReference type="EMBL" id="CP133463">
    <property type="protein sequence ID" value="WMS18862.1"/>
    <property type="molecule type" value="Genomic_DNA"/>
</dbReference>
<protein>
    <recommendedName>
        <fullName evidence="3">Phage protein</fullName>
    </recommendedName>
</protein>
<dbReference type="AlphaFoldDB" id="A0AB38YLR5"/>
<name>A0AB38YLR5_VEIPA</name>
<evidence type="ECO:0000313" key="1">
    <source>
        <dbReference type="EMBL" id="WMS18862.1"/>
    </source>
</evidence>
<accession>A0AB38YLR5</accession>
<gene>
    <name evidence="1" type="ORF">RDV51_05295</name>
</gene>
<dbReference type="Proteomes" id="UP001228955">
    <property type="component" value="Chromosome"/>
</dbReference>
<proteinExistence type="predicted"/>